<evidence type="ECO:0000256" key="3">
    <source>
        <dbReference type="SAM" id="MobiDB-lite"/>
    </source>
</evidence>
<dbReference type="Pfam" id="PF00172">
    <property type="entry name" value="Zn_clus"/>
    <property type="match status" value="1"/>
</dbReference>
<dbReference type="AlphaFoldDB" id="A0A3E2GXG2"/>
<evidence type="ECO:0000256" key="1">
    <source>
        <dbReference type="ARBA" id="ARBA00023242"/>
    </source>
</evidence>
<gene>
    <name evidence="5" type="ORF">B7463_g10519</name>
</gene>
<name>A0A3E2GXG2_SCYLI</name>
<dbReference type="SUPFAM" id="SSF57701">
    <property type="entry name" value="Zn2/Cys6 DNA-binding domain"/>
    <property type="match status" value="1"/>
</dbReference>
<evidence type="ECO:0000256" key="2">
    <source>
        <dbReference type="SAM" id="Coils"/>
    </source>
</evidence>
<dbReference type="CDD" id="cd00067">
    <property type="entry name" value="GAL4"/>
    <property type="match status" value="1"/>
</dbReference>
<dbReference type="InterPro" id="IPR001138">
    <property type="entry name" value="Zn2Cys6_DnaBD"/>
</dbReference>
<feature type="coiled-coil region" evidence="2">
    <location>
        <begin position="122"/>
        <end position="167"/>
    </location>
</feature>
<proteinExistence type="predicted"/>
<evidence type="ECO:0000313" key="6">
    <source>
        <dbReference type="Proteomes" id="UP000258309"/>
    </source>
</evidence>
<keyword evidence="2" id="KW-0175">Coiled coil</keyword>
<dbReference type="SMART" id="SM00066">
    <property type="entry name" value="GAL4"/>
    <property type="match status" value="1"/>
</dbReference>
<dbReference type="InterPro" id="IPR053181">
    <property type="entry name" value="EcdB-like_regulator"/>
</dbReference>
<accession>A0A3E2GXG2</accession>
<keyword evidence="1" id="KW-0539">Nucleus</keyword>
<dbReference type="OMA" id="PACSFCE"/>
<reference evidence="5 6" key="1">
    <citation type="submission" date="2018-05" db="EMBL/GenBank/DDBJ databases">
        <title>Draft genome sequence of Scytalidium lignicola DSM 105466, a ubiquitous saprotrophic fungus.</title>
        <authorList>
            <person name="Buettner E."/>
            <person name="Gebauer A.M."/>
            <person name="Hofrichter M."/>
            <person name="Liers C."/>
            <person name="Kellner H."/>
        </authorList>
    </citation>
    <scope>NUCLEOTIDE SEQUENCE [LARGE SCALE GENOMIC DNA]</scope>
    <source>
        <strain evidence="5 6">DSM 105466</strain>
    </source>
</reference>
<dbReference type="InterPro" id="IPR036864">
    <property type="entry name" value="Zn2-C6_fun-type_DNA-bd_sf"/>
</dbReference>
<feature type="domain" description="Zn(2)-C6 fungal-type" evidence="4">
    <location>
        <begin position="73"/>
        <end position="103"/>
    </location>
</feature>
<feature type="compositionally biased region" description="Polar residues" evidence="3">
    <location>
        <begin position="39"/>
        <end position="51"/>
    </location>
</feature>
<dbReference type="PROSITE" id="PS50048">
    <property type="entry name" value="ZN2_CY6_FUNGAL_2"/>
    <property type="match status" value="1"/>
</dbReference>
<evidence type="ECO:0000313" key="5">
    <source>
        <dbReference type="EMBL" id="RFU25809.1"/>
    </source>
</evidence>
<sequence>MPPRPGTGEFVEQTASAVDPLPMGPAGPVLLAPSETLDLGSSSPPDQSTMAPTRKRPAARGTAAYPRKRAVTACQVCRARRTKCDNKKPTCSFCEKVGATCVSSSVDLSTFDPASLKILERLDQLQDFLAAQQQQFQQQQQLLLLQQEQLQEQHKQYQHQQERQTRASIPSAVAPPAIHHTSDVLPESIHASSHLLRITFTEVLSWSVFKGEWDGEPDTMTLLRRRPVERITALSPASMDSYLLLHDLNSKSGDKLLTSFLQNVHVKNPILEESRLRQMVHHACFEGLGWDAESCLILLVFALGAISTPFGEVQDLGIGNIELATSFFNASQKRIGTLMAGGGIVAAQCFFYSGVYLMSVFDPIPAWRHFLLALACCQELEFAAQAFQGSQTITNHPGDSLPEEQRLYWSCWKSEVELRMCLDLSDFQTQDRVYPGDFPTPPANSAEDDRAWYFYLAEISLRRLNTRARNDIGRIPRPYNQMAIDRLLAAVTFYEPQAEAWIHSLPEIISLQTPENEDDVLKFVLRCHLIDFYELLYWPFVEMAVNQEQRSTTIDRYTQRALQGCLNRINKSRPGFMHRHHGTWLLINSCARSAMVLLSAAHSPIVSELLPDGWEDAVLNTIEMLKFWENDAADIGNRCSIIERSVNSLLSFAPTIGCD</sequence>
<dbReference type="STRING" id="5539.A0A3E2GXG2"/>
<dbReference type="GO" id="GO:0008270">
    <property type="term" value="F:zinc ion binding"/>
    <property type="evidence" value="ECO:0007669"/>
    <property type="project" value="InterPro"/>
</dbReference>
<comment type="caution">
    <text evidence="5">The sequence shown here is derived from an EMBL/GenBank/DDBJ whole genome shotgun (WGS) entry which is preliminary data.</text>
</comment>
<feature type="region of interest" description="Disordered" evidence="3">
    <location>
        <begin position="1"/>
        <end position="62"/>
    </location>
</feature>
<dbReference type="Gene3D" id="4.10.240.10">
    <property type="entry name" value="Zn(2)-C6 fungal-type DNA-binding domain"/>
    <property type="match status" value="1"/>
</dbReference>
<protein>
    <recommendedName>
        <fullName evidence="4">Zn(2)-C6 fungal-type domain-containing protein</fullName>
    </recommendedName>
</protein>
<dbReference type="GO" id="GO:0000981">
    <property type="term" value="F:DNA-binding transcription factor activity, RNA polymerase II-specific"/>
    <property type="evidence" value="ECO:0007669"/>
    <property type="project" value="InterPro"/>
</dbReference>
<dbReference type="CDD" id="cd12148">
    <property type="entry name" value="fungal_TF_MHR"/>
    <property type="match status" value="1"/>
</dbReference>
<keyword evidence="6" id="KW-1185">Reference proteome</keyword>
<dbReference type="Proteomes" id="UP000258309">
    <property type="component" value="Unassembled WGS sequence"/>
</dbReference>
<organism evidence="5 6">
    <name type="scientific">Scytalidium lignicola</name>
    <name type="common">Hyphomycete</name>
    <dbReference type="NCBI Taxonomy" id="5539"/>
    <lineage>
        <taxon>Eukaryota</taxon>
        <taxon>Fungi</taxon>
        <taxon>Dikarya</taxon>
        <taxon>Ascomycota</taxon>
        <taxon>Pezizomycotina</taxon>
        <taxon>Leotiomycetes</taxon>
        <taxon>Leotiomycetes incertae sedis</taxon>
        <taxon>Scytalidium</taxon>
    </lineage>
</organism>
<dbReference type="PROSITE" id="PS00463">
    <property type="entry name" value="ZN2_CY6_FUNGAL_1"/>
    <property type="match status" value="1"/>
</dbReference>
<dbReference type="PANTHER" id="PTHR47785">
    <property type="entry name" value="ZN(II)2CYS6 TRANSCRIPTION FACTOR (EUROFUNG)-RELATED-RELATED"/>
    <property type="match status" value="1"/>
</dbReference>
<dbReference type="PANTHER" id="PTHR47785:SF7">
    <property type="entry name" value="ZN(II)2CYS6 TRANSCRIPTION FACTOR (EUROFUNG)"/>
    <property type="match status" value="1"/>
</dbReference>
<feature type="non-terminal residue" evidence="5">
    <location>
        <position position="659"/>
    </location>
</feature>
<feature type="non-terminal residue" evidence="5">
    <location>
        <position position="1"/>
    </location>
</feature>
<evidence type="ECO:0000259" key="4">
    <source>
        <dbReference type="PROSITE" id="PS50048"/>
    </source>
</evidence>
<dbReference type="OrthoDB" id="4356994at2759"/>
<dbReference type="EMBL" id="NCSJ02000302">
    <property type="protein sequence ID" value="RFU25809.1"/>
    <property type="molecule type" value="Genomic_DNA"/>
</dbReference>